<evidence type="ECO:0000259" key="2">
    <source>
        <dbReference type="Pfam" id="PF00534"/>
    </source>
</evidence>
<evidence type="ECO:0000256" key="1">
    <source>
        <dbReference type="ARBA" id="ARBA00022679"/>
    </source>
</evidence>
<accession>I3TCX4</accession>
<keyword evidence="1 3" id="KW-0808">Transferase</keyword>
<dbReference type="RefSeq" id="WP_014736863.1">
    <property type="nucleotide sequence ID" value="NC_017954.1"/>
</dbReference>
<dbReference type="SUPFAM" id="SSF53756">
    <property type="entry name" value="UDP-Glycosyltransferase/glycogen phosphorylase"/>
    <property type="match status" value="1"/>
</dbReference>
<dbReference type="Proteomes" id="UP000005270">
    <property type="component" value="Chromosome"/>
</dbReference>
<dbReference type="eggNOG" id="arCOG01411">
    <property type="taxonomic scope" value="Archaea"/>
</dbReference>
<evidence type="ECO:0000313" key="3">
    <source>
        <dbReference type="EMBL" id="AFK50612.1"/>
    </source>
</evidence>
<evidence type="ECO:0000313" key="4">
    <source>
        <dbReference type="Proteomes" id="UP000005270"/>
    </source>
</evidence>
<proteinExistence type="predicted"/>
<feature type="domain" description="Glycosyl transferase family 1" evidence="2">
    <location>
        <begin position="195"/>
        <end position="292"/>
    </location>
</feature>
<dbReference type="STRING" id="1184251.TCELL_0187"/>
<dbReference type="KEGG" id="thg:TCELL_0187"/>
<sequence length="314" mass="34543">MPRIAFLVKPGPISHLKIARALANTLGVDIVRRISGNSHYDIIVALDSTPKYLLDFVRSKLRCVRVVAYMHDVRSISHSELTAWDAGRRPLEQRLRRLVSLSAVKPFVDLFLSPTNAVAQTVSEYTGVKPCVVHHCVDTGVYHPRDCERKGLTILTVASKRHIVLNSLAVFSRVSKELNVKLVIRGPCPPHASLVKDVLCLPHLTESELARLYSCADLFLYPSLHEGFALPVLEAMASGLPVVAFAEPSIMEVVGDAAVLVAPTTIDTMVDAVKAVLTTEELRARLSRAGIERAREFTCVKSALELLNCLKLLQ</sequence>
<dbReference type="PANTHER" id="PTHR46401">
    <property type="entry name" value="GLYCOSYLTRANSFERASE WBBK-RELATED"/>
    <property type="match status" value="1"/>
</dbReference>
<reference evidence="3 4" key="1">
    <citation type="journal article" date="2012" name="J. Bacteriol.">
        <title>Complete genome sequence of the hyperthermophilic cellulolytic Crenarchaeon 'Thermogladius cellulolyticus' 1633.</title>
        <authorList>
            <person name="Mardanov A.V."/>
            <person name="Kochetkova T.V."/>
            <person name="Beletsky A.V."/>
            <person name="Bonch-Osmolovskaya E.A."/>
            <person name="Ravin N.V."/>
            <person name="Skryabin K.G."/>
        </authorList>
    </citation>
    <scope>NUCLEOTIDE SEQUENCE [LARGE SCALE GENOMIC DNA]</scope>
    <source>
        <strain evidence="4">DSM 22663 / VKM B-2946 / 1633</strain>
    </source>
</reference>
<dbReference type="OrthoDB" id="42754at2157"/>
<dbReference type="InterPro" id="IPR001296">
    <property type="entry name" value="Glyco_trans_1"/>
</dbReference>
<dbReference type="GO" id="GO:0016757">
    <property type="term" value="F:glycosyltransferase activity"/>
    <property type="evidence" value="ECO:0007669"/>
    <property type="project" value="InterPro"/>
</dbReference>
<dbReference type="HOGENOM" id="CLU_833136_0_0_2"/>
<name>I3TCX4_THEC1</name>
<dbReference type="Pfam" id="PF00534">
    <property type="entry name" value="Glycos_transf_1"/>
    <property type="match status" value="1"/>
</dbReference>
<dbReference type="PANTHER" id="PTHR46401:SF2">
    <property type="entry name" value="GLYCOSYLTRANSFERASE WBBK-RELATED"/>
    <property type="match status" value="1"/>
</dbReference>
<dbReference type="GeneID" id="25397189"/>
<dbReference type="EMBL" id="CP003531">
    <property type="protein sequence ID" value="AFK50612.1"/>
    <property type="molecule type" value="Genomic_DNA"/>
</dbReference>
<dbReference type="Gene3D" id="3.40.50.2000">
    <property type="entry name" value="Glycogen Phosphorylase B"/>
    <property type="match status" value="2"/>
</dbReference>
<keyword evidence="4" id="KW-1185">Reference proteome</keyword>
<organism evidence="3 4">
    <name type="scientific">Thermogladius calderae (strain DSM 22663 / VKM B-2946 / 1633)</name>
    <dbReference type="NCBI Taxonomy" id="1184251"/>
    <lineage>
        <taxon>Archaea</taxon>
        <taxon>Thermoproteota</taxon>
        <taxon>Thermoprotei</taxon>
        <taxon>Desulfurococcales</taxon>
        <taxon>Desulfurococcaceae</taxon>
        <taxon>Thermogladius</taxon>
    </lineage>
</organism>
<dbReference type="InParanoid" id="I3TCX4"/>
<protein>
    <submittedName>
        <fullName evidence="3">Glycosyl transferase group 1</fullName>
    </submittedName>
</protein>
<dbReference type="AlphaFoldDB" id="I3TCX4"/>
<gene>
    <name evidence="3" type="ordered locus">TCELL_0187</name>
</gene>